<evidence type="ECO:0000256" key="1">
    <source>
        <dbReference type="SAM" id="Phobius"/>
    </source>
</evidence>
<dbReference type="PROSITE" id="PS51257">
    <property type="entry name" value="PROKAR_LIPOPROTEIN"/>
    <property type="match status" value="1"/>
</dbReference>
<sequence>MIRLLSFFALSLVVSIACVAIIKIVVVLMAEVFYHGNYQWSREDIRFVMLRGSIMGLVFCVFGLMRYLREKNDR</sequence>
<dbReference type="AlphaFoldDB" id="A0A2A4FDG9"/>
<reference evidence="2 3" key="1">
    <citation type="submission" date="2017-01" db="EMBL/GenBank/DDBJ databases">
        <title>Whole-Genome Shotgun Sequencing of Two beta-Proteobacterial Species in Search of the Bulgecin Biosynthetic Cluster.</title>
        <authorList>
            <person name="Horsman M.E."/>
            <person name="Marous D.R."/>
            <person name="Li R."/>
            <person name="Oliver R.A."/>
            <person name="Byun B."/>
            <person name="Emrich S.J."/>
            <person name="Boggess B."/>
            <person name="Townsend C.A."/>
            <person name="Mobashery S."/>
        </authorList>
    </citation>
    <scope>NUCLEOTIDE SEQUENCE [LARGE SCALE GENOMIC DNA]</scope>
    <source>
        <strain evidence="2 3">ATCC 31433</strain>
    </source>
</reference>
<keyword evidence="1" id="KW-0812">Transmembrane</keyword>
<keyword evidence="1" id="KW-0472">Membrane</keyword>
<protein>
    <submittedName>
        <fullName evidence="2">Uncharacterized protein</fullName>
    </submittedName>
</protein>
<gene>
    <name evidence="2" type="ORF">BZL54_19675</name>
</gene>
<dbReference type="Proteomes" id="UP000217994">
    <property type="component" value="Unassembled WGS sequence"/>
</dbReference>
<comment type="caution">
    <text evidence="2">The sequence shown here is derived from an EMBL/GenBank/DDBJ whole genome shotgun (WGS) entry which is preliminary data.</text>
</comment>
<evidence type="ECO:0000313" key="3">
    <source>
        <dbReference type="Proteomes" id="UP000217994"/>
    </source>
</evidence>
<keyword evidence="1" id="KW-1133">Transmembrane helix</keyword>
<organism evidence="2 3">
    <name type="scientific">Burkholderia ubonensis subsp. mesacidophila</name>
    <dbReference type="NCBI Taxonomy" id="265293"/>
    <lineage>
        <taxon>Bacteria</taxon>
        <taxon>Pseudomonadati</taxon>
        <taxon>Pseudomonadota</taxon>
        <taxon>Betaproteobacteria</taxon>
        <taxon>Burkholderiales</taxon>
        <taxon>Burkholderiaceae</taxon>
        <taxon>Burkholderia</taxon>
        <taxon>Burkholderia cepacia complex</taxon>
    </lineage>
</organism>
<evidence type="ECO:0000313" key="2">
    <source>
        <dbReference type="EMBL" id="PCE30722.1"/>
    </source>
</evidence>
<name>A0A2A4FDG9_9BURK</name>
<dbReference type="EMBL" id="MTZU01000057">
    <property type="protein sequence ID" value="PCE30722.1"/>
    <property type="molecule type" value="Genomic_DNA"/>
</dbReference>
<feature type="transmembrane region" description="Helical" evidence="1">
    <location>
        <begin position="48"/>
        <end position="68"/>
    </location>
</feature>
<accession>A0A2A4FDG9</accession>
<proteinExistence type="predicted"/>
<feature type="transmembrane region" description="Helical" evidence="1">
    <location>
        <begin position="7"/>
        <end position="28"/>
    </location>
</feature>